<comment type="function">
    <text evidence="1">Site-specific tyrosine recombinase, which acts by catalyzing the cutting and rejoining of the recombining DNA molecules.</text>
</comment>
<dbReference type="InterPro" id="IPR002104">
    <property type="entry name" value="Integrase_catalytic"/>
</dbReference>
<dbReference type="InterPro" id="IPR044068">
    <property type="entry name" value="CB"/>
</dbReference>
<dbReference type="PROSITE" id="PS51900">
    <property type="entry name" value="CB"/>
    <property type="match status" value="1"/>
</dbReference>
<protein>
    <submittedName>
        <fullName evidence="9">Site-specific integrase</fullName>
    </submittedName>
</protein>
<dbReference type="AlphaFoldDB" id="A0A9D2T941"/>
<dbReference type="InterPro" id="IPR050090">
    <property type="entry name" value="Tyrosine_recombinase_XerCD"/>
</dbReference>
<dbReference type="PANTHER" id="PTHR30349">
    <property type="entry name" value="PHAGE INTEGRASE-RELATED"/>
    <property type="match status" value="1"/>
</dbReference>
<dbReference type="GO" id="GO:0015074">
    <property type="term" value="P:DNA integration"/>
    <property type="evidence" value="ECO:0007669"/>
    <property type="project" value="UniProtKB-KW"/>
</dbReference>
<comment type="caution">
    <text evidence="9">The sequence shown here is derived from an EMBL/GenBank/DDBJ whole genome shotgun (WGS) entry which is preliminary data.</text>
</comment>
<sequence length="385" mass="44614">MGRRGENIRKRKDGRWEARVIYTHDLSGKAKYRSFYGRTYLEAKKKKNEFIQNHLNPDHVSNGRNQAEFKITLKQLMEEWMESRRNEVKESTFAHYKNILEKHILPALGETCLQNLQTETIDDFLKEKLISGRIDRKGGLSPKTVADIRSVLVLALKFARKKHYACQIEQDIYYPKIRRSAAKVLTREEQAKLEQFLFQNPSPLGLGILLVLYGGLRIGELCALKWKDFNPESGTIRINKTLIRIQNVTSDSQERTKIMIGQPKTESSNRLIPLSSFLTELLIKHQKSDETYLITGNKSYLEPRVCLDKYKHILNQAGLHSFTFHSLRHTFATRCVESGFDIKSLSEILGHANINTTLQRYVHPSIEAKKQQMDRLEEISVWGQN</sequence>
<dbReference type="GO" id="GO:0003677">
    <property type="term" value="F:DNA binding"/>
    <property type="evidence" value="ECO:0007669"/>
    <property type="project" value="UniProtKB-UniRule"/>
</dbReference>
<evidence type="ECO:0000259" key="7">
    <source>
        <dbReference type="PROSITE" id="PS51898"/>
    </source>
</evidence>
<dbReference type="Pfam" id="PF00589">
    <property type="entry name" value="Phage_integrase"/>
    <property type="match status" value="1"/>
</dbReference>
<dbReference type="Proteomes" id="UP000823904">
    <property type="component" value="Unassembled WGS sequence"/>
</dbReference>
<dbReference type="SUPFAM" id="SSF56349">
    <property type="entry name" value="DNA breaking-rejoining enzymes"/>
    <property type="match status" value="1"/>
</dbReference>
<dbReference type="PROSITE" id="PS51898">
    <property type="entry name" value="TYR_RECOMBINASE"/>
    <property type="match status" value="1"/>
</dbReference>
<dbReference type="InterPro" id="IPR011010">
    <property type="entry name" value="DNA_brk_join_enz"/>
</dbReference>
<dbReference type="CDD" id="cd01189">
    <property type="entry name" value="INT_ICEBs1_C_like"/>
    <property type="match status" value="1"/>
</dbReference>
<dbReference type="GO" id="GO:0006310">
    <property type="term" value="P:DNA recombination"/>
    <property type="evidence" value="ECO:0007669"/>
    <property type="project" value="UniProtKB-KW"/>
</dbReference>
<dbReference type="PANTHER" id="PTHR30349:SF64">
    <property type="entry name" value="PROPHAGE INTEGRASE INTD-RELATED"/>
    <property type="match status" value="1"/>
</dbReference>
<dbReference type="Gene3D" id="1.10.150.130">
    <property type="match status" value="1"/>
</dbReference>
<evidence type="ECO:0000259" key="8">
    <source>
        <dbReference type="PROSITE" id="PS51900"/>
    </source>
</evidence>
<dbReference type="Gene3D" id="1.10.443.10">
    <property type="entry name" value="Intergrase catalytic core"/>
    <property type="match status" value="1"/>
</dbReference>
<dbReference type="InterPro" id="IPR010998">
    <property type="entry name" value="Integrase_recombinase_N"/>
</dbReference>
<keyword evidence="3" id="KW-0229">DNA integration</keyword>
<dbReference type="InterPro" id="IPR013762">
    <property type="entry name" value="Integrase-like_cat_sf"/>
</dbReference>
<organism evidence="9 10">
    <name type="scientific">Candidatus Anaerostipes avistercoris</name>
    <dbReference type="NCBI Taxonomy" id="2838462"/>
    <lineage>
        <taxon>Bacteria</taxon>
        <taxon>Bacillati</taxon>
        <taxon>Bacillota</taxon>
        <taxon>Clostridia</taxon>
        <taxon>Lachnospirales</taxon>
        <taxon>Lachnospiraceae</taxon>
        <taxon>Anaerostipes</taxon>
    </lineage>
</organism>
<evidence type="ECO:0000256" key="6">
    <source>
        <dbReference type="PROSITE-ProRule" id="PRU01248"/>
    </source>
</evidence>
<dbReference type="EMBL" id="DWWD01000024">
    <property type="protein sequence ID" value="HJC50204.1"/>
    <property type="molecule type" value="Genomic_DNA"/>
</dbReference>
<feature type="domain" description="Core-binding (CB)" evidence="8">
    <location>
        <begin position="71"/>
        <end position="160"/>
    </location>
</feature>
<evidence type="ECO:0000256" key="1">
    <source>
        <dbReference type="ARBA" id="ARBA00003283"/>
    </source>
</evidence>
<dbReference type="Pfam" id="PF14659">
    <property type="entry name" value="Phage_int_SAM_3"/>
    <property type="match status" value="1"/>
</dbReference>
<keyword evidence="5" id="KW-0233">DNA recombination</keyword>
<reference evidence="9" key="1">
    <citation type="journal article" date="2021" name="PeerJ">
        <title>Extensive microbial diversity within the chicken gut microbiome revealed by metagenomics and culture.</title>
        <authorList>
            <person name="Gilroy R."/>
            <person name="Ravi A."/>
            <person name="Getino M."/>
            <person name="Pursley I."/>
            <person name="Horton D.L."/>
            <person name="Alikhan N.F."/>
            <person name="Baker D."/>
            <person name="Gharbi K."/>
            <person name="Hall N."/>
            <person name="Watson M."/>
            <person name="Adriaenssens E.M."/>
            <person name="Foster-Nyarko E."/>
            <person name="Jarju S."/>
            <person name="Secka A."/>
            <person name="Antonio M."/>
            <person name="Oren A."/>
            <person name="Chaudhuri R.R."/>
            <person name="La Ragione R."/>
            <person name="Hildebrand F."/>
            <person name="Pallen M.J."/>
        </authorList>
    </citation>
    <scope>NUCLEOTIDE SEQUENCE</scope>
    <source>
        <strain evidence="9">ChiSjej3B21-8574</strain>
    </source>
</reference>
<dbReference type="InterPro" id="IPR004107">
    <property type="entry name" value="Integrase_SAM-like_N"/>
</dbReference>
<evidence type="ECO:0000313" key="9">
    <source>
        <dbReference type="EMBL" id="HJC50204.1"/>
    </source>
</evidence>
<comment type="similarity">
    <text evidence="2">Belongs to the 'phage' integrase family.</text>
</comment>
<proteinExistence type="inferred from homology"/>
<reference evidence="9" key="2">
    <citation type="submission" date="2021-04" db="EMBL/GenBank/DDBJ databases">
        <authorList>
            <person name="Gilroy R."/>
        </authorList>
    </citation>
    <scope>NUCLEOTIDE SEQUENCE</scope>
    <source>
        <strain evidence="9">ChiSjej3B21-8574</strain>
    </source>
</reference>
<evidence type="ECO:0000256" key="4">
    <source>
        <dbReference type="ARBA" id="ARBA00023125"/>
    </source>
</evidence>
<evidence type="ECO:0000256" key="2">
    <source>
        <dbReference type="ARBA" id="ARBA00008857"/>
    </source>
</evidence>
<keyword evidence="4 6" id="KW-0238">DNA-binding</keyword>
<accession>A0A9D2T941</accession>
<feature type="domain" description="Tyr recombinase" evidence="7">
    <location>
        <begin position="180"/>
        <end position="374"/>
    </location>
</feature>
<evidence type="ECO:0000313" key="10">
    <source>
        <dbReference type="Proteomes" id="UP000823904"/>
    </source>
</evidence>
<gene>
    <name evidence="9" type="ORF">H9754_06455</name>
</gene>
<name>A0A9D2T941_9FIRM</name>
<evidence type="ECO:0000256" key="3">
    <source>
        <dbReference type="ARBA" id="ARBA00022908"/>
    </source>
</evidence>
<evidence type="ECO:0000256" key="5">
    <source>
        <dbReference type="ARBA" id="ARBA00023172"/>
    </source>
</evidence>